<keyword evidence="3" id="KW-1003">Cell membrane</keyword>
<comment type="subcellular location">
    <subcellularLocation>
        <location evidence="1">Cell junction</location>
        <location evidence="1">Gap junction</location>
    </subcellularLocation>
    <subcellularLocation>
        <location evidence="2 9">Cell membrane</location>
        <topology evidence="2 9">Multi-pass membrane protein</topology>
    </subcellularLocation>
</comment>
<comment type="similarity">
    <text evidence="9">Belongs to the connexin family.</text>
</comment>
<evidence type="ECO:0000256" key="5">
    <source>
        <dbReference type="ARBA" id="ARBA00022868"/>
    </source>
</evidence>
<name>A0A8C4N3G2_EPTBU</name>
<feature type="transmembrane region" description="Helical" evidence="10">
    <location>
        <begin position="178"/>
        <end position="203"/>
    </location>
</feature>
<keyword evidence="7 10" id="KW-1133">Transmembrane helix</keyword>
<evidence type="ECO:0000256" key="10">
    <source>
        <dbReference type="SAM" id="Phobius"/>
    </source>
</evidence>
<dbReference type="GO" id="GO:0007267">
    <property type="term" value="P:cell-cell signaling"/>
    <property type="evidence" value="ECO:0007669"/>
    <property type="project" value="TreeGrafter"/>
</dbReference>
<dbReference type="InterPro" id="IPR000500">
    <property type="entry name" value="Connexin"/>
</dbReference>
<sequence length="245" mass="28245">MDWAHLFSTINVISKYSTVIGRIWLSVIFVFRVLVLVVAAQSVWHDEQSDFQCNTLQPGCKNVCFDHFFPILHVRLWALQLIFVATPTMLVVMHVSSRYRREKKKGKHGEATLAKIDGGLLYTYLLSILCRIGFETAFLYIFYALYSTYHMPRLLNCQVSPCPQIVECFVARPTEKTIFTVFMLLASVICLLLNIAEVIYLVIKRILFSFKKAGMQFKAKTEDVSKDYRKGNFEQYLSKPKSGNL</sequence>
<accession>A0A8C4N3G2</accession>
<evidence type="ECO:0000259" key="12">
    <source>
        <dbReference type="SMART" id="SM01089"/>
    </source>
</evidence>
<proteinExistence type="inferred from homology"/>
<dbReference type="Pfam" id="PF00029">
    <property type="entry name" value="Connexin"/>
    <property type="match status" value="1"/>
</dbReference>
<dbReference type="GeneTree" id="ENSGT01030000234513"/>
<evidence type="ECO:0000256" key="8">
    <source>
        <dbReference type="ARBA" id="ARBA00023136"/>
    </source>
</evidence>
<keyword evidence="5 9" id="KW-0303">Gap junction</keyword>
<feature type="transmembrane region" description="Helical" evidence="10">
    <location>
        <begin position="120"/>
        <end position="146"/>
    </location>
</feature>
<comment type="function">
    <text evidence="9">One gap junction consists of a cluster of closely packed pairs of transmembrane channels, the connexons, through which materials of low MW diffuse from one cell to a neighboring cell.</text>
</comment>
<protein>
    <recommendedName>
        <fullName evidence="9">Gap junction protein</fullName>
    </recommendedName>
</protein>
<reference evidence="13" key="2">
    <citation type="submission" date="2025-09" db="UniProtKB">
        <authorList>
            <consortium name="Ensembl"/>
        </authorList>
    </citation>
    <scope>IDENTIFICATION</scope>
</reference>
<dbReference type="InterPro" id="IPR019570">
    <property type="entry name" value="Connexin_CCC"/>
</dbReference>
<feature type="transmembrane region" description="Helical" evidence="10">
    <location>
        <begin position="23"/>
        <end position="44"/>
    </location>
</feature>
<dbReference type="PANTHER" id="PTHR11984">
    <property type="entry name" value="CONNEXIN"/>
    <property type="match status" value="1"/>
</dbReference>
<dbReference type="Gene3D" id="1.20.1440.80">
    <property type="entry name" value="Gap junction channel protein cysteine-rich domain"/>
    <property type="match status" value="1"/>
</dbReference>
<feature type="domain" description="Connexin cysteine-rich" evidence="12">
    <location>
        <begin position="134"/>
        <end position="201"/>
    </location>
</feature>
<dbReference type="Ensembl" id="ENSEBUT00000000603.1">
    <property type="protein sequence ID" value="ENSEBUP00000000310.1"/>
    <property type="gene ID" value="ENSEBUG00000000486.1"/>
</dbReference>
<organism evidence="13 14">
    <name type="scientific">Eptatretus burgeri</name>
    <name type="common">Inshore hagfish</name>
    <dbReference type="NCBI Taxonomy" id="7764"/>
    <lineage>
        <taxon>Eukaryota</taxon>
        <taxon>Metazoa</taxon>
        <taxon>Chordata</taxon>
        <taxon>Craniata</taxon>
        <taxon>Vertebrata</taxon>
        <taxon>Cyclostomata</taxon>
        <taxon>Myxini</taxon>
        <taxon>Myxiniformes</taxon>
        <taxon>Myxinidae</taxon>
        <taxon>Eptatretinae</taxon>
        <taxon>Eptatretus</taxon>
    </lineage>
</organism>
<feature type="domain" description="Connexin N-terminal" evidence="11">
    <location>
        <begin position="42"/>
        <end position="75"/>
    </location>
</feature>
<keyword evidence="6" id="KW-0965">Cell junction</keyword>
<evidence type="ECO:0000256" key="9">
    <source>
        <dbReference type="RuleBase" id="RU000630"/>
    </source>
</evidence>
<dbReference type="SMART" id="SM00037">
    <property type="entry name" value="CNX"/>
    <property type="match status" value="1"/>
</dbReference>
<dbReference type="PROSITE" id="PS00408">
    <property type="entry name" value="CONNEXINS_2"/>
    <property type="match status" value="1"/>
</dbReference>
<dbReference type="InterPro" id="IPR013092">
    <property type="entry name" value="Connexin_N"/>
</dbReference>
<dbReference type="PANTHER" id="PTHR11984:SF53">
    <property type="entry name" value="GAP JUNCTION PROTEIN"/>
    <property type="match status" value="1"/>
</dbReference>
<dbReference type="GO" id="GO:0005922">
    <property type="term" value="C:connexin complex"/>
    <property type="evidence" value="ECO:0007669"/>
    <property type="project" value="InterPro"/>
</dbReference>
<evidence type="ECO:0000256" key="7">
    <source>
        <dbReference type="ARBA" id="ARBA00022989"/>
    </source>
</evidence>
<comment type="subunit">
    <text evidence="9">A connexon is composed of a hexamer of connexins.</text>
</comment>
<keyword evidence="4 9" id="KW-0812">Transmembrane</keyword>
<dbReference type="SMART" id="SM01089">
    <property type="entry name" value="Connexin_CCC"/>
    <property type="match status" value="1"/>
</dbReference>
<keyword evidence="8 10" id="KW-0472">Membrane</keyword>
<evidence type="ECO:0000259" key="11">
    <source>
        <dbReference type="SMART" id="SM00037"/>
    </source>
</evidence>
<keyword evidence="14" id="KW-1185">Reference proteome</keyword>
<dbReference type="PRINTS" id="PR00206">
    <property type="entry name" value="CONNEXIN"/>
</dbReference>
<evidence type="ECO:0000313" key="14">
    <source>
        <dbReference type="Proteomes" id="UP000694388"/>
    </source>
</evidence>
<dbReference type="Proteomes" id="UP000694388">
    <property type="component" value="Unplaced"/>
</dbReference>
<dbReference type="InterPro" id="IPR038359">
    <property type="entry name" value="Connexin_N_sf"/>
</dbReference>
<dbReference type="InterPro" id="IPR017990">
    <property type="entry name" value="Connexin_CS"/>
</dbReference>
<evidence type="ECO:0000256" key="2">
    <source>
        <dbReference type="ARBA" id="ARBA00004651"/>
    </source>
</evidence>
<evidence type="ECO:0000256" key="3">
    <source>
        <dbReference type="ARBA" id="ARBA00022475"/>
    </source>
</evidence>
<evidence type="ECO:0000256" key="1">
    <source>
        <dbReference type="ARBA" id="ARBA00004610"/>
    </source>
</evidence>
<feature type="transmembrane region" description="Helical" evidence="10">
    <location>
        <begin position="77"/>
        <end position="99"/>
    </location>
</feature>
<dbReference type="OMA" id="CDSFPCP"/>
<dbReference type="GO" id="GO:0005243">
    <property type="term" value="F:gap junction channel activity"/>
    <property type="evidence" value="ECO:0007669"/>
    <property type="project" value="TreeGrafter"/>
</dbReference>
<dbReference type="PROSITE" id="PS00407">
    <property type="entry name" value="CONNEXINS_1"/>
    <property type="match status" value="1"/>
</dbReference>
<evidence type="ECO:0000256" key="6">
    <source>
        <dbReference type="ARBA" id="ARBA00022949"/>
    </source>
</evidence>
<evidence type="ECO:0000313" key="13">
    <source>
        <dbReference type="Ensembl" id="ENSEBUP00000000310.1"/>
    </source>
</evidence>
<evidence type="ECO:0000256" key="4">
    <source>
        <dbReference type="ARBA" id="ARBA00022692"/>
    </source>
</evidence>
<dbReference type="AlphaFoldDB" id="A0A8C4N3G2"/>
<reference evidence="13" key="1">
    <citation type="submission" date="2025-08" db="UniProtKB">
        <authorList>
            <consortium name="Ensembl"/>
        </authorList>
    </citation>
    <scope>IDENTIFICATION</scope>
</reference>